<feature type="transmembrane region" description="Helical" evidence="1">
    <location>
        <begin position="33"/>
        <end position="53"/>
    </location>
</feature>
<name>A0A285MYY9_9BACI</name>
<keyword evidence="1" id="KW-0472">Membrane</keyword>
<dbReference type="EMBL" id="OBEK01000001">
    <property type="protein sequence ID" value="SNZ02402.1"/>
    <property type="molecule type" value="Genomic_DNA"/>
</dbReference>
<accession>A0A285MYY9</accession>
<gene>
    <name evidence="2" type="ORF">SAMN05421503_0100</name>
</gene>
<dbReference type="OrthoDB" id="2973339at2"/>
<dbReference type="AlphaFoldDB" id="A0A285MYY9"/>
<keyword evidence="1" id="KW-1133">Transmembrane helix</keyword>
<keyword evidence="1" id="KW-0812">Transmembrane</keyword>
<keyword evidence="3" id="KW-1185">Reference proteome</keyword>
<organism evidence="2 3">
    <name type="scientific">Terribacillus aidingensis</name>
    <dbReference type="NCBI Taxonomy" id="586416"/>
    <lineage>
        <taxon>Bacteria</taxon>
        <taxon>Bacillati</taxon>
        <taxon>Bacillota</taxon>
        <taxon>Bacilli</taxon>
        <taxon>Bacillales</taxon>
        <taxon>Bacillaceae</taxon>
        <taxon>Terribacillus</taxon>
    </lineage>
</organism>
<feature type="transmembrane region" description="Helical" evidence="1">
    <location>
        <begin position="7"/>
        <end position="27"/>
    </location>
</feature>
<evidence type="ECO:0000256" key="1">
    <source>
        <dbReference type="SAM" id="Phobius"/>
    </source>
</evidence>
<evidence type="ECO:0000313" key="2">
    <source>
        <dbReference type="EMBL" id="SNZ02402.1"/>
    </source>
</evidence>
<dbReference type="RefSeq" id="WP_097038238.1">
    <property type="nucleotide sequence ID" value="NZ_OBEK01000001.1"/>
</dbReference>
<protein>
    <submittedName>
        <fullName evidence="2">Uncharacterized protein</fullName>
    </submittedName>
</protein>
<sequence>MMVTRQFTNFTVCTVHLVILVFWLAAWEKLFNTPGLIIWGAAALLGAGLFFLWERRDKMDISGRLLALSTSMLIALAVLSVLIEITVSSMP</sequence>
<feature type="transmembrane region" description="Helical" evidence="1">
    <location>
        <begin position="65"/>
        <end position="87"/>
    </location>
</feature>
<dbReference type="Proteomes" id="UP000219356">
    <property type="component" value="Unassembled WGS sequence"/>
</dbReference>
<proteinExistence type="predicted"/>
<evidence type="ECO:0000313" key="3">
    <source>
        <dbReference type="Proteomes" id="UP000219356"/>
    </source>
</evidence>
<reference evidence="3" key="1">
    <citation type="submission" date="2017-09" db="EMBL/GenBank/DDBJ databases">
        <authorList>
            <person name="Varghese N."/>
            <person name="Submissions S."/>
        </authorList>
    </citation>
    <scope>NUCLEOTIDE SEQUENCE [LARGE SCALE GENOMIC DNA]</scope>
    <source>
        <strain evidence="3">CGMCC 1.8913</strain>
    </source>
</reference>